<keyword evidence="2" id="KW-0645">Protease</keyword>
<evidence type="ECO:0000313" key="7">
    <source>
        <dbReference type="Proteomes" id="UP001198182"/>
    </source>
</evidence>
<dbReference type="AlphaFoldDB" id="A0AAE3E6Z6"/>
<dbReference type="InterPro" id="IPR025282">
    <property type="entry name" value="DUF4214"/>
</dbReference>
<comment type="caution">
    <text evidence="6">The sequence shown here is derived from an EMBL/GenBank/DDBJ whole genome shotgun (WGS) entry which is preliminary data.</text>
</comment>
<protein>
    <submittedName>
        <fullName evidence="6">DUF4214 domain-containing protein</fullName>
    </submittedName>
</protein>
<evidence type="ECO:0000256" key="1">
    <source>
        <dbReference type="ARBA" id="ARBA00007074"/>
    </source>
</evidence>
<dbReference type="Pfam" id="PF13946">
    <property type="entry name" value="DUF4214"/>
    <property type="match status" value="2"/>
</dbReference>
<dbReference type="RefSeq" id="WP_308452439.1">
    <property type="nucleotide sequence ID" value="NZ_JAJEQR010000003.1"/>
</dbReference>
<dbReference type="GO" id="GO:0008234">
    <property type="term" value="F:cysteine-type peptidase activity"/>
    <property type="evidence" value="ECO:0007669"/>
    <property type="project" value="UniProtKB-KW"/>
</dbReference>
<feature type="domain" description="NlpC/P60" evidence="5">
    <location>
        <begin position="4"/>
        <end position="160"/>
    </location>
</feature>
<dbReference type="Pfam" id="PF00877">
    <property type="entry name" value="NLPC_P60"/>
    <property type="match status" value="1"/>
</dbReference>
<dbReference type="InterPro" id="IPR051202">
    <property type="entry name" value="Peptidase_C40"/>
</dbReference>
<dbReference type="Gene3D" id="1.10.3130.20">
    <property type="entry name" value="Phycobilisome linker domain"/>
    <property type="match status" value="1"/>
</dbReference>
<dbReference type="InterPro" id="IPR038765">
    <property type="entry name" value="Papain-like_cys_pep_sf"/>
</dbReference>
<dbReference type="InterPro" id="IPR038255">
    <property type="entry name" value="PBS_linker_sf"/>
</dbReference>
<name>A0AAE3E6Z6_9FIRM</name>
<reference evidence="6" key="1">
    <citation type="submission" date="2021-10" db="EMBL/GenBank/DDBJ databases">
        <title>Anaerobic single-cell dispensing facilitates the cultivation of human gut bacteria.</title>
        <authorList>
            <person name="Afrizal A."/>
        </authorList>
    </citation>
    <scope>NUCLEOTIDE SEQUENCE</scope>
    <source>
        <strain evidence="6">CLA-AA-H215</strain>
    </source>
</reference>
<dbReference type="PANTHER" id="PTHR47053:SF1">
    <property type="entry name" value="MUREIN DD-ENDOPEPTIDASE MEPH-RELATED"/>
    <property type="match status" value="1"/>
</dbReference>
<accession>A0AAE3E6Z6</accession>
<gene>
    <name evidence="6" type="ORF">LKD81_01370</name>
</gene>
<dbReference type="InterPro" id="IPR000064">
    <property type="entry name" value="NLP_P60_dom"/>
</dbReference>
<proteinExistence type="inferred from homology"/>
<dbReference type="PANTHER" id="PTHR47053">
    <property type="entry name" value="MUREIN DD-ENDOPEPTIDASE MEPH-RELATED"/>
    <property type="match status" value="1"/>
</dbReference>
<keyword evidence="4" id="KW-0788">Thiol protease</keyword>
<evidence type="ECO:0000256" key="2">
    <source>
        <dbReference type="ARBA" id="ARBA00022670"/>
    </source>
</evidence>
<dbReference type="Gene3D" id="3.90.1720.10">
    <property type="entry name" value="endopeptidase domain like (from Nostoc punctiforme)"/>
    <property type="match status" value="1"/>
</dbReference>
<dbReference type="SUPFAM" id="SSF54001">
    <property type="entry name" value="Cysteine proteinases"/>
    <property type="match status" value="1"/>
</dbReference>
<keyword evidence="7" id="KW-1185">Reference proteome</keyword>
<comment type="similarity">
    <text evidence="1">Belongs to the peptidase C40 family.</text>
</comment>
<evidence type="ECO:0000256" key="4">
    <source>
        <dbReference type="ARBA" id="ARBA00022807"/>
    </source>
</evidence>
<evidence type="ECO:0000259" key="5">
    <source>
        <dbReference type="PROSITE" id="PS51935"/>
    </source>
</evidence>
<organism evidence="6 7">
    <name type="scientific">Hominifimenecus microfluidus</name>
    <dbReference type="NCBI Taxonomy" id="2885348"/>
    <lineage>
        <taxon>Bacteria</taxon>
        <taxon>Bacillati</taxon>
        <taxon>Bacillota</taxon>
        <taxon>Clostridia</taxon>
        <taxon>Lachnospirales</taxon>
        <taxon>Lachnospiraceae</taxon>
        <taxon>Hominifimenecus</taxon>
    </lineage>
</organism>
<dbReference type="EMBL" id="JAJEQR010000003">
    <property type="protein sequence ID" value="MCC2229652.1"/>
    <property type="molecule type" value="Genomic_DNA"/>
</dbReference>
<dbReference type="GO" id="GO:0006508">
    <property type="term" value="P:proteolysis"/>
    <property type="evidence" value="ECO:0007669"/>
    <property type="project" value="UniProtKB-KW"/>
</dbReference>
<evidence type="ECO:0000313" key="6">
    <source>
        <dbReference type="EMBL" id="MCC2229652.1"/>
    </source>
</evidence>
<evidence type="ECO:0000256" key="3">
    <source>
        <dbReference type="ARBA" id="ARBA00022801"/>
    </source>
</evidence>
<dbReference type="Proteomes" id="UP001198182">
    <property type="component" value="Unassembled WGS sequence"/>
</dbReference>
<sequence length="272" mass="30250">MTNKEKRAALVAKIKSREGKNQYTQSSKRDQVSSGCSDCSSLQQWVYEQVLGINIGDNTEAQMLSKKLTTIDAGISGGVPDEDKLLPGDLLYFRGTDPDRKATGYVGHVEMYVGNGELSGHGSGVGPTRKNMKEYCQSRQKRSVAAPIYNRGLICVRRGLPEDDSDRGDANNWKGKLTELYVTQLGRMPDEAGLAFWQAQLAGGKSWDEVSAAVIDSDEGRRRYVRELYVFLLGREPDKAGLNAWVKELAAGRTRAQVFQGFIQSEEYRQRK</sequence>
<keyword evidence="3" id="KW-0378">Hydrolase</keyword>
<dbReference type="PROSITE" id="PS51935">
    <property type="entry name" value="NLPC_P60"/>
    <property type="match status" value="1"/>
</dbReference>